<gene>
    <name evidence="9" type="ORF">DQG23_20425</name>
</gene>
<dbReference type="Gene3D" id="3.30.565.10">
    <property type="entry name" value="Histidine kinase-like ATPase, C-terminal domain"/>
    <property type="match status" value="1"/>
</dbReference>
<dbReference type="InterPro" id="IPR011009">
    <property type="entry name" value="Kinase-like_dom_sf"/>
</dbReference>
<evidence type="ECO:0000256" key="3">
    <source>
        <dbReference type="ARBA" id="ARBA00022777"/>
    </source>
</evidence>
<dbReference type="PROSITE" id="PS50109">
    <property type="entry name" value="HIS_KIN"/>
    <property type="match status" value="1"/>
</dbReference>
<dbReference type="CDD" id="cd16917">
    <property type="entry name" value="HATPase_UhpB-NarQ-NarX-like"/>
    <property type="match status" value="1"/>
</dbReference>
<dbReference type="Pfam" id="PF13191">
    <property type="entry name" value="AAA_16"/>
    <property type="match status" value="1"/>
</dbReference>
<organism evidence="9 10">
    <name type="scientific">Paenibacillus contaminans</name>
    <dbReference type="NCBI Taxonomy" id="450362"/>
    <lineage>
        <taxon>Bacteria</taxon>
        <taxon>Bacillati</taxon>
        <taxon>Bacillota</taxon>
        <taxon>Bacilli</taxon>
        <taxon>Bacillales</taxon>
        <taxon>Paenibacillaceae</taxon>
        <taxon>Paenibacillus</taxon>
    </lineage>
</organism>
<dbReference type="Proteomes" id="UP000250369">
    <property type="component" value="Unassembled WGS sequence"/>
</dbReference>
<proteinExistence type="predicted"/>
<evidence type="ECO:0000256" key="6">
    <source>
        <dbReference type="SAM" id="MobiDB-lite"/>
    </source>
</evidence>
<accession>A0A329MJ36</accession>
<evidence type="ECO:0000313" key="10">
    <source>
        <dbReference type="Proteomes" id="UP000250369"/>
    </source>
</evidence>
<keyword evidence="2" id="KW-0547">Nucleotide-binding</keyword>
<feature type="domain" description="Protein kinase" evidence="7">
    <location>
        <begin position="7"/>
        <end position="272"/>
    </location>
</feature>
<dbReference type="GO" id="GO:0005524">
    <property type="term" value="F:ATP binding"/>
    <property type="evidence" value="ECO:0007669"/>
    <property type="project" value="UniProtKB-KW"/>
</dbReference>
<dbReference type="SUPFAM" id="SSF55874">
    <property type="entry name" value="ATPase domain of HSP90 chaperone/DNA topoisomerase II/histidine kinase"/>
    <property type="match status" value="1"/>
</dbReference>
<dbReference type="InterPro" id="IPR053159">
    <property type="entry name" value="Hybrid_Histidine_Kinase"/>
</dbReference>
<dbReference type="InterPro" id="IPR011712">
    <property type="entry name" value="Sig_transdc_His_kin_sub3_dim/P"/>
</dbReference>
<dbReference type="InterPro" id="IPR003018">
    <property type="entry name" value="GAF"/>
</dbReference>
<dbReference type="SUPFAM" id="SSF52540">
    <property type="entry name" value="P-loop containing nucleoside triphosphate hydrolases"/>
    <property type="match status" value="1"/>
</dbReference>
<dbReference type="GO" id="GO:0046983">
    <property type="term" value="F:protein dimerization activity"/>
    <property type="evidence" value="ECO:0007669"/>
    <property type="project" value="InterPro"/>
</dbReference>
<evidence type="ECO:0000313" key="9">
    <source>
        <dbReference type="EMBL" id="RAV19366.1"/>
    </source>
</evidence>
<dbReference type="InterPro" id="IPR041664">
    <property type="entry name" value="AAA_16"/>
</dbReference>
<dbReference type="GO" id="GO:0016020">
    <property type="term" value="C:membrane"/>
    <property type="evidence" value="ECO:0007669"/>
    <property type="project" value="InterPro"/>
</dbReference>
<feature type="domain" description="Histidine kinase" evidence="8">
    <location>
        <begin position="1507"/>
        <end position="1686"/>
    </location>
</feature>
<evidence type="ECO:0000256" key="4">
    <source>
        <dbReference type="ARBA" id="ARBA00022840"/>
    </source>
</evidence>
<dbReference type="OrthoDB" id="9801841at2"/>
<dbReference type="SUPFAM" id="SSF55781">
    <property type="entry name" value="GAF domain-like"/>
    <property type="match status" value="1"/>
</dbReference>
<dbReference type="RefSeq" id="WP_113032726.1">
    <property type="nucleotide sequence ID" value="NZ_QMFB01000012.1"/>
</dbReference>
<keyword evidence="1" id="KW-0808">Transferase</keyword>
<dbReference type="Gene3D" id="1.10.510.10">
    <property type="entry name" value="Transferase(Phosphotransferase) domain 1"/>
    <property type="match status" value="1"/>
</dbReference>
<comment type="caution">
    <text evidence="9">The sequence shown here is derived from an EMBL/GenBank/DDBJ whole genome shotgun (WGS) entry which is preliminary data.</text>
</comment>
<dbReference type="Gene3D" id="3.30.450.40">
    <property type="match status" value="1"/>
</dbReference>
<dbReference type="InterPro" id="IPR027417">
    <property type="entry name" value="P-loop_NTPase"/>
</dbReference>
<keyword evidence="4" id="KW-0067">ATP-binding</keyword>
<dbReference type="EMBL" id="QMFB01000012">
    <property type="protein sequence ID" value="RAV19366.1"/>
    <property type="molecule type" value="Genomic_DNA"/>
</dbReference>
<evidence type="ECO:0000256" key="2">
    <source>
        <dbReference type="ARBA" id="ARBA00022741"/>
    </source>
</evidence>
<sequence length="1686" mass="191217">MIEIPGFRVVEKIGGNGEISVYRLLRLEDNLKIIAKTTCENYAGSNMIAAFQYEYEQLLRLKGRGVLEPHSLELVADRPVLLLHDPGGTTLEQAMRTRRASLRFPELLGAAIAMADCIRHIHHANIRLHEITPFHILINDTYTEVKVIDIRLCSTEKDPNPFSQPAGRPDSVLPYLSPEQTGRTGRGPDYRSDFYSFGVILYEWFAGSLPFQLQNALDMVYHHLAATPDPVYTRNQSVPKVVSDIVGKCMEKMPEARYASAYGIKADLEECLVQYRVSGKVQPFPLANHDISERLLLSEGFIGKEAEQLILLQSLKRVSEGAAEAVWVGGEAGVGKTSFVVETIRDSIPAKGFFTVCQFDFIATALPYAVWRQAIAELADHLLTLHQAQVEEWKLRILDAVQGCGRLLIEMAPRLELLIGEQPAVAVLPAVEAQNRFHLVMNRFFQLFVQSEQSLVLFFDNLQWADEASIQYLCHLLGDRGTKRLLVIGAYRDNGTAPEHPLRELVNKLEDTGTRMERIRLTACNFEELKHMLRSMLQGQIDGIDELADVLLRKTGGNPLFLKQFLQEIVDRNLGSFDERSRTWQWNVQLIAEWNVSVNAAASISNSLQKLPEQTVYILGRAAFLGKQFSLHTLSLITGLEKDQLFGSVEIAVDNRLLLPSYEDRTSYIFQHDYIQQSAYELVPETERTKLHIEFGFLLAQRMRAGEDVPVFEVVGHLNQAAAQVDSLEKKLELAELNVQAGVKAKQSNAFRTSLDYLRHATGLLEDDCWDSCYPLAYQAYKERAEAEFLNADYAAADDTFNLVLRKAADFDKAQACIMMIQLEMNRNNFPKVLSLSEMTLKLLGMKHNFNPGPLEMLLQWTRVRRKLRKHPVHSFANLPPMTDERRKAALAVMVHSTNASFTLEKKVWLSSILMMLEMTMDYGMTPEASIGFVSYAMIQHYQFHDYEAAYKWGQLALATAKNNPGLYAQTYSAFSLCYDGWRRYEPGFLLAYTDHTGKTALQSGALWHANHSVLTNCSLLFQFGHPLKDIYTRLLSQSDAFKQNENVLYWKQAVILGNLLTALTGNRAPDDRLSGTNIDAKAFMEDVTGDAKRYYLQGLVNINQYITGYLLGDYRKARLALEHTMNMVNLRTTQIIDSSSYYYYEVLVLKEIYEAGSKREKASYWNRIRRSLKNLKPMARRSPENYMHKYLLVRAEHARLGGKGHEAERFYEEALHAARTRGHVHDVGIISECFAKHFINSGRPPLARLYLTEAYEAYMSWGALAKTADMEAKYGHLLQPKREAKTDLERIDYFSVAMSAQTLSGEMEMGSLLHMLMRIMLQNAGAEYGALIFDHEDRWMVEAYGTAEKLHIESIPLEEAERLLPAAIIGYTIRTKEEVVLHDVAGNSMFQRNEYIKNNRLKSALCLPIMHQNKLICLLYLENNLSTGVFTEERLDILKLLSSQCAISITNAKLYSGIQYLKNNLEDQVMERTRALQRSMDATSEALAETMVYAERNRIAQEIHDIVGHTLTSTIVQIEAGKRLLQKDAEGAVTRFKEAQDLVRHSLSEIRNSVHMLKEDKYYDITEALQQLIQDTERNTGVLIHAEMDPISHLSLIQKKVIYHALQEGLTNGIRHGGCNTFSFSLRNDGSLIQFILADNGRGASNLEPGFGLKMMRDRVQQLKGTLYVDAEPDKGCLLRISLPC</sequence>
<dbReference type="InterPro" id="IPR003594">
    <property type="entry name" value="HATPase_dom"/>
</dbReference>
<feature type="region of interest" description="Disordered" evidence="6">
    <location>
        <begin position="159"/>
        <end position="187"/>
    </location>
</feature>
<dbReference type="InterPro" id="IPR036890">
    <property type="entry name" value="HATPase_C_sf"/>
</dbReference>
<dbReference type="GO" id="GO:0000155">
    <property type="term" value="F:phosphorelay sensor kinase activity"/>
    <property type="evidence" value="ECO:0007669"/>
    <property type="project" value="InterPro"/>
</dbReference>
<dbReference type="InterPro" id="IPR005467">
    <property type="entry name" value="His_kinase_dom"/>
</dbReference>
<dbReference type="SUPFAM" id="SSF56112">
    <property type="entry name" value="Protein kinase-like (PK-like)"/>
    <property type="match status" value="1"/>
</dbReference>
<dbReference type="PROSITE" id="PS50011">
    <property type="entry name" value="PROTEIN_KINASE_DOM"/>
    <property type="match status" value="1"/>
</dbReference>
<dbReference type="SMART" id="SM00065">
    <property type="entry name" value="GAF"/>
    <property type="match status" value="1"/>
</dbReference>
<dbReference type="Pfam" id="PF00069">
    <property type="entry name" value="Pkinase"/>
    <property type="match status" value="1"/>
</dbReference>
<evidence type="ECO:0000259" key="7">
    <source>
        <dbReference type="PROSITE" id="PS50011"/>
    </source>
</evidence>
<keyword evidence="10" id="KW-1185">Reference proteome</keyword>
<dbReference type="SMART" id="SM00220">
    <property type="entry name" value="S_TKc"/>
    <property type="match status" value="1"/>
</dbReference>
<evidence type="ECO:0000256" key="5">
    <source>
        <dbReference type="ARBA" id="ARBA00023012"/>
    </source>
</evidence>
<dbReference type="Gene3D" id="1.20.5.1930">
    <property type="match status" value="1"/>
</dbReference>
<evidence type="ECO:0000259" key="8">
    <source>
        <dbReference type="PROSITE" id="PS50109"/>
    </source>
</evidence>
<dbReference type="PANTHER" id="PTHR43642:SF1">
    <property type="entry name" value="HYBRID SIGNAL TRANSDUCTION HISTIDINE KINASE G"/>
    <property type="match status" value="1"/>
</dbReference>
<name>A0A329MJ36_9BACL</name>
<dbReference type="Pfam" id="PF01590">
    <property type="entry name" value="GAF"/>
    <property type="match status" value="1"/>
</dbReference>
<dbReference type="Pfam" id="PF07730">
    <property type="entry name" value="HisKA_3"/>
    <property type="match status" value="1"/>
</dbReference>
<keyword evidence="5" id="KW-0902">Two-component regulatory system</keyword>
<dbReference type="PANTHER" id="PTHR43642">
    <property type="entry name" value="HYBRID SIGNAL TRANSDUCTION HISTIDINE KINASE G"/>
    <property type="match status" value="1"/>
</dbReference>
<reference evidence="9 10" key="1">
    <citation type="journal article" date="2009" name="Int. J. Syst. Evol. Microbiol.">
        <title>Paenibacillus contaminans sp. nov., isolated from a contaminated laboratory plate.</title>
        <authorList>
            <person name="Chou J.H."/>
            <person name="Lee J.H."/>
            <person name="Lin M.C."/>
            <person name="Chang P.S."/>
            <person name="Arun A.B."/>
            <person name="Young C.C."/>
            <person name="Chen W.M."/>
        </authorList>
    </citation>
    <scope>NUCLEOTIDE SEQUENCE [LARGE SCALE GENOMIC DNA]</scope>
    <source>
        <strain evidence="9 10">CKOBP-6</strain>
    </source>
</reference>
<dbReference type="InterPro" id="IPR029016">
    <property type="entry name" value="GAF-like_dom_sf"/>
</dbReference>
<keyword evidence="3 9" id="KW-0418">Kinase</keyword>
<dbReference type="InterPro" id="IPR000719">
    <property type="entry name" value="Prot_kinase_dom"/>
</dbReference>
<protein>
    <submittedName>
        <fullName evidence="9">Histidine kinase</fullName>
    </submittedName>
</protein>
<dbReference type="Pfam" id="PF02518">
    <property type="entry name" value="HATPase_c"/>
    <property type="match status" value="1"/>
</dbReference>
<evidence type="ECO:0000256" key="1">
    <source>
        <dbReference type="ARBA" id="ARBA00022679"/>
    </source>
</evidence>